<dbReference type="SUPFAM" id="SSF51735">
    <property type="entry name" value="NAD(P)-binding Rossmann-fold domains"/>
    <property type="match status" value="1"/>
</dbReference>
<evidence type="ECO:0000259" key="3">
    <source>
        <dbReference type="Pfam" id="PF05368"/>
    </source>
</evidence>
<dbReference type="InterPro" id="IPR051164">
    <property type="entry name" value="NmrA-like_oxidored"/>
</dbReference>
<dbReference type="PANTHER" id="PTHR42748">
    <property type="entry name" value="NITROGEN METABOLITE REPRESSION PROTEIN NMRA FAMILY MEMBER"/>
    <property type="match status" value="1"/>
</dbReference>
<evidence type="ECO:0000313" key="4">
    <source>
        <dbReference type="EMBL" id="TVY82023.1"/>
    </source>
</evidence>
<evidence type="ECO:0000256" key="1">
    <source>
        <dbReference type="ARBA" id="ARBA00006328"/>
    </source>
</evidence>
<reference evidence="4 5" key="1">
    <citation type="submission" date="2018-05" db="EMBL/GenBank/DDBJ databases">
        <title>Genome sequencing and assembly of the regulated plant pathogen Lachnellula willkommii and related sister species for the development of diagnostic species identification markers.</title>
        <authorList>
            <person name="Giroux E."/>
            <person name="Bilodeau G."/>
        </authorList>
    </citation>
    <scope>NUCLEOTIDE SEQUENCE [LARGE SCALE GENOMIC DNA]</scope>
    <source>
        <strain evidence="4 5">CBS 268.59</strain>
    </source>
</reference>
<dbReference type="Pfam" id="PF05368">
    <property type="entry name" value="NmrA"/>
    <property type="match status" value="1"/>
</dbReference>
<keyword evidence="5" id="KW-1185">Reference proteome</keyword>
<dbReference type="Gene3D" id="3.40.50.720">
    <property type="entry name" value="NAD(P)-binding Rossmann-like Domain"/>
    <property type="match status" value="1"/>
</dbReference>
<sequence>MSSPKTTLLILGGAGAQNSAVAKVFSSTNTYSVRLLTRSLSSPHAAELALLPNITLIEGDCYDDDTLVSAFEGVDLVFINTNGFAVGEKNELYWGIRMYEIARWAGVKHFLYSGLPYVSKNGGFDPSRRVPFVDGKGKVAQYLAAMPITPMPWSVLATGPYAERLWEPMNAPVKEADGTFVFRLPLGETGAMPLVALDEIGLYAQWMFEHPKLSAGLHLGVAIAHISGSDIAAAFETVTGNKARKNWNSGLAGLRGSNIENGGGAFWALVADFRESAGNTGLWSRDYALLDEVMPGRIKTLEEWMRKVKYDGKPNPVLKTGLSLN</sequence>
<protein>
    <submittedName>
        <fullName evidence="4">NmrA-like family domain-containing protein</fullName>
    </submittedName>
</protein>
<accession>A0A8T9CGX4</accession>
<dbReference type="InterPro" id="IPR036291">
    <property type="entry name" value="NAD(P)-bd_dom_sf"/>
</dbReference>
<evidence type="ECO:0000313" key="5">
    <source>
        <dbReference type="Proteomes" id="UP000469558"/>
    </source>
</evidence>
<dbReference type="OrthoDB" id="300709at2759"/>
<evidence type="ECO:0000256" key="2">
    <source>
        <dbReference type="ARBA" id="ARBA00022857"/>
    </source>
</evidence>
<keyword evidence="2" id="KW-0521">NADP</keyword>
<dbReference type="Proteomes" id="UP000469558">
    <property type="component" value="Unassembled WGS sequence"/>
</dbReference>
<comment type="similarity">
    <text evidence="1">Belongs to the NmrA-type oxidoreductase family.</text>
</comment>
<comment type="caution">
    <text evidence="4">The sequence shown here is derived from an EMBL/GenBank/DDBJ whole genome shotgun (WGS) entry which is preliminary data.</text>
</comment>
<gene>
    <name evidence="4" type="primary">NMRAL1_7</name>
    <name evidence="4" type="ORF">LSUE1_G003320</name>
</gene>
<dbReference type="GO" id="GO:0005634">
    <property type="term" value="C:nucleus"/>
    <property type="evidence" value="ECO:0007669"/>
    <property type="project" value="TreeGrafter"/>
</dbReference>
<feature type="domain" description="NmrA-like" evidence="3">
    <location>
        <begin position="5"/>
        <end position="246"/>
    </location>
</feature>
<organism evidence="4 5">
    <name type="scientific">Lachnellula suecica</name>
    <dbReference type="NCBI Taxonomy" id="602035"/>
    <lineage>
        <taxon>Eukaryota</taxon>
        <taxon>Fungi</taxon>
        <taxon>Dikarya</taxon>
        <taxon>Ascomycota</taxon>
        <taxon>Pezizomycotina</taxon>
        <taxon>Leotiomycetes</taxon>
        <taxon>Helotiales</taxon>
        <taxon>Lachnaceae</taxon>
        <taxon>Lachnellula</taxon>
    </lineage>
</organism>
<dbReference type="AlphaFoldDB" id="A0A8T9CGX4"/>
<dbReference type="Gene3D" id="3.90.25.10">
    <property type="entry name" value="UDP-galactose 4-epimerase, domain 1"/>
    <property type="match status" value="1"/>
</dbReference>
<dbReference type="EMBL" id="QGMK01000385">
    <property type="protein sequence ID" value="TVY82023.1"/>
    <property type="molecule type" value="Genomic_DNA"/>
</dbReference>
<dbReference type="InterPro" id="IPR008030">
    <property type="entry name" value="NmrA-like"/>
</dbReference>
<dbReference type="PANTHER" id="PTHR42748:SF14">
    <property type="entry name" value="SNOAL-LIKE DOMAIN-CONTAINING PROTEIN"/>
    <property type="match status" value="1"/>
</dbReference>
<name>A0A8T9CGX4_9HELO</name>
<proteinExistence type="inferred from homology"/>